<sequence length="38" mass="4272">MTDPISWPPRPQQASRAIDHSPSGTRIGILRNRSGKTW</sequence>
<name>A0A1L7RCG3_9ACTO</name>
<feature type="region of interest" description="Disordered" evidence="1">
    <location>
        <begin position="1"/>
        <end position="38"/>
    </location>
</feature>
<evidence type="ECO:0000256" key="1">
    <source>
        <dbReference type="SAM" id="MobiDB-lite"/>
    </source>
</evidence>
<protein>
    <submittedName>
        <fullName evidence="2">Uncharacterized protein</fullName>
    </submittedName>
</protein>
<evidence type="ECO:0000313" key="2">
    <source>
        <dbReference type="EMBL" id="CED91627.1"/>
    </source>
</evidence>
<accession>A0A1L7RCG3</accession>
<feature type="compositionally biased region" description="Pro residues" evidence="1">
    <location>
        <begin position="1"/>
        <end position="11"/>
    </location>
</feature>
<reference evidence="2" key="1">
    <citation type="submission" date="2014-07" db="EMBL/GenBank/DDBJ databases">
        <authorList>
            <person name="Zhang J.E."/>
            <person name="Yang H."/>
            <person name="Guo J."/>
            <person name="Deng Z."/>
            <person name="Luo H."/>
            <person name="Luo M."/>
            <person name="Zhao B."/>
        </authorList>
    </citation>
    <scope>NUCLEOTIDE SEQUENCE</scope>
    <source>
        <strain evidence="2">AM4</strain>
    </source>
</reference>
<dbReference type="EMBL" id="LK995516">
    <property type="protein sequence ID" value="CED91627.1"/>
    <property type="molecule type" value="Genomic_DNA"/>
</dbReference>
<dbReference type="AlphaFoldDB" id="A0A1L7RCG3"/>
<organism evidence="2">
    <name type="scientific">Actinomyces succiniciruminis</name>
    <dbReference type="NCBI Taxonomy" id="1522002"/>
    <lineage>
        <taxon>Bacteria</taxon>
        <taxon>Bacillati</taxon>
        <taxon>Actinomycetota</taxon>
        <taxon>Actinomycetes</taxon>
        <taxon>Actinomycetales</taxon>
        <taxon>Actinomycetaceae</taxon>
        <taxon>Actinomyces</taxon>
    </lineage>
</organism>
<gene>
    <name evidence="2" type="ORF">AAM4_1795</name>
</gene>
<proteinExistence type="predicted"/>